<comment type="similarity">
    <text evidence="1 4">Belongs to the universal ribosomal protein uL13 family.</text>
</comment>
<dbReference type="STRING" id="1802407.A3I40_03595"/>
<dbReference type="GO" id="GO:0017148">
    <property type="term" value="P:negative regulation of translation"/>
    <property type="evidence" value="ECO:0007669"/>
    <property type="project" value="TreeGrafter"/>
</dbReference>
<dbReference type="PANTHER" id="PTHR11545">
    <property type="entry name" value="RIBOSOMAL PROTEIN L13"/>
    <property type="match status" value="1"/>
</dbReference>
<name>A0A1F7V9M1_9BACT</name>
<dbReference type="PANTHER" id="PTHR11545:SF2">
    <property type="entry name" value="LARGE RIBOSOMAL SUBUNIT PROTEIN UL13M"/>
    <property type="match status" value="1"/>
</dbReference>
<keyword evidence="3 4" id="KW-0687">Ribonucleoprotein</keyword>
<dbReference type="InterPro" id="IPR036899">
    <property type="entry name" value="Ribosomal_uL13_sf"/>
</dbReference>
<dbReference type="GO" id="GO:0003729">
    <property type="term" value="F:mRNA binding"/>
    <property type="evidence" value="ECO:0007669"/>
    <property type="project" value="TreeGrafter"/>
</dbReference>
<comment type="function">
    <text evidence="4">This protein is one of the early assembly proteins of the 50S ribosomal subunit, although it is not seen to bind rRNA by itself. It is important during the early stages of 50S assembly.</text>
</comment>
<evidence type="ECO:0000313" key="5">
    <source>
        <dbReference type="EMBL" id="OGL87216.1"/>
    </source>
</evidence>
<comment type="subunit">
    <text evidence="4">Part of the 50S ribosomal subunit.</text>
</comment>
<dbReference type="GO" id="GO:1990904">
    <property type="term" value="C:ribonucleoprotein complex"/>
    <property type="evidence" value="ECO:0007669"/>
    <property type="project" value="UniProtKB-KW"/>
</dbReference>
<comment type="caution">
    <text evidence="5">The sequence shown here is derived from an EMBL/GenBank/DDBJ whole genome shotgun (WGS) entry which is preliminary data.</text>
</comment>
<dbReference type="GO" id="GO:0005840">
    <property type="term" value="C:ribosome"/>
    <property type="evidence" value="ECO:0007669"/>
    <property type="project" value="UniProtKB-KW"/>
</dbReference>
<dbReference type="Proteomes" id="UP000178723">
    <property type="component" value="Unassembled WGS sequence"/>
</dbReference>
<organism evidence="5 6">
    <name type="scientific">Candidatus Uhrbacteria bacterium RIFCSPLOWO2_02_FULL_48_12</name>
    <dbReference type="NCBI Taxonomy" id="1802407"/>
    <lineage>
        <taxon>Bacteria</taxon>
        <taxon>Candidatus Uhriibacteriota</taxon>
    </lineage>
</organism>
<dbReference type="NCBIfam" id="TIGR01066">
    <property type="entry name" value="rplM_bact"/>
    <property type="match status" value="1"/>
</dbReference>
<evidence type="ECO:0000256" key="4">
    <source>
        <dbReference type="HAMAP-Rule" id="MF_01366"/>
    </source>
</evidence>
<dbReference type="InterPro" id="IPR005823">
    <property type="entry name" value="Ribosomal_uL13_bac-type"/>
</dbReference>
<evidence type="ECO:0000256" key="1">
    <source>
        <dbReference type="ARBA" id="ARBA00006227"/>
    </source>
</evidence>
<evidence type="ECO:0000256" key="3">
    <source>
        <dbReference type="ARBA" id="ARBA00023274"/>
    </source>
</evidence>
<dbReference type="Gene3D" id="3.90.1180.10">
    <property type="entry name" value="Ribosomal protein L13"/>
    <property type="match status" value="1"/>
</dbReference>
<evidence type="ECO:0000256" key="2">
    <source>
        <dbReference type="ARBA" id="ARBA00022980"/>
    </source>
</evidence>
<protein>
    <recommendedName>
        <fullName evidence="4">Large ribosomal subunit protein uL13</fullName>
    </recommendedName>
</protein>
<keyword evidence="2 4" id="KW-0689">Ribosomal protein</keyword>
<reference evidence="5 6" key="1">
    <citation type="journal article" date="2016" name="Nat. Commun.">
        <title>Thousands of microbial genomes shed light on interconnected biogeochemical processes in an aquifer system.</title>
        <authorList>
            <person name="Anantharaman K."/>
            <person name="Brown C.T."/>
            <person name="Hug L.A."/>
            <person name="Sharon I."/>
            <person name="Castelle C.J."/>
            <person name="Probst A.J."/>
            <person name="Thomas B.C."/>
            <person name="Singh A."/>
            <person name="Wilkins M.J."/>
            <person name="Karaoz U."/>
            <person name="Brodie E.L."/>
            <person name="Williams K.H."/>
            <person name="Hubbard S.S."/>
            <person name="Banfield J.F."/>
        </authorList>
    </citation>
    <scope>NUCLEOTIDE SEQUENCE [LARGE SCALE GENOMIC DNA]</scope>
</reference>
<proteinExistence type="inferred from homology"/>
<dbReference type="GO" id="GO:0003735">
    <property type="term" value="F:structural constituent of ribosome"/>
    <property type="evidence" value="ECO:0007669"/>
    <property type="project" value="InterPro"/>
</dbReference>
<dbReference type="HAMAP" id="MF_01366">
    <property type="entry name" value="Ribosomal_uL13"/>
    <property type="match status" value="1"/>
</dbReference>
<dbReference type="EMBL" id="MGEP01000030">
    <property type="protein sequence ID" value="OGL87216.1"/>
    <property type="molecule type" value="Genomic_DNA"/>
</dbReference>
<dbReference type="CDD" id="cd00392">
    <property type="entry name" value="Ribosomal_L13"/>
    <property type="match status" value="1"/>
</dbReference>
<dbReference type="SUPFAM" id="SSF52161">
    <property type="entry name" value="Ribosomal protein L13"/>
    <property type="match status" value="1"/>
</dbReference>
<accession>A0A1F7V9M1</accession>
<dbReference type="GO" id="GO:0006412">
    <property type="term" value="P:translation"/>
    <property type="evidence" value="ECO:0007669"/>
    <property type="project" value="UniProtKB-UniRule"/>
</dbReference>
<evidence type="ECO:0000313" key="6">
    <source>
        <dbReference type="Proteomes" id="UP000178723"/>
    </source>
</evidence>
<dbReference type="InterPro" id="IPR005822">
    <property type="entry name" value="Ribosomal_uL13"/>
</dbReference>
<sequence length="126" mass="14283">MPAAITRKIHVVDAAGQTVGRLASSIALILQGKNKAVYAPNRDCGDTVIIKNIRRAVFTGKKIGQKKYFHYSGYPGGMRQDLLQDLWSKNPASVFVRVVKQMLPDNTLRKKWLRRLKFEAEDLKTR</sequence>
<dbReference type="PIRSF" id="PIRSF002181">
    <property type="entry name" value="Ribosomal_L13"/>
    <property type="match status" value="1"/>
</dbReference>
<dbReference type="AlphaFoldDB" id="A0A1F7V9M1"/>
<gene>
    <name evidence="4" type="primary">rplM</name>
    <name evidence="5" type="ORF">A3I40_03595</name>
</gene>
<dbReference type="Pfam" id="PF00572">
    <property type="entry name" value="Ribosomal_L13"/>
    <property type="match status" value="1"/>
</dbReference>